<evidence type="ECO:0000313" key="8">
    <source>
        <dbReference type="EMBL" id="NBI35562.1"/>
    </source>
</evidence>
<dbReference type="InterPro" id="IPR027417">
    <property type="entry name" value="P-loop_NTPase"/>
</dbReference>
<dbReference type="PANTHER" id="PTHR37937:SF1">
    <property type="entry name" value="CONJUGATIVE TRANSFER: DNA TRANSPORT"/>
    <property type="match status" value="1"/>
</dbReference>
<accession>A0A7C9JKD1</accession>
<name>A0A7C9JKD1_9BACT</name>
<dbReference type="CDD" id="cd01127">
    <property type="entry name" value="TrwB_TraG_TraD_VirD4"/>
    <property type="match status" value="1"/>
</dbReference>
<comment type="caution">
    <text evidence="8">The sequence shown here is derived from an EMBL/GenBank/DDBJ whole genome shotgun (WGS) entry which is preliminary data.</text>
</comment>
<reference evidence="8" key="1">
    <citation type="submission" date="2018-08" db="EMBL/GenBank/DDBJ databases">
        <title>Murine metabolic-syndrome-specific gut microbial biobank.</title>
        <authorList>
            <person name="Liu C."/>
        </authorList>
    </citation>
    <scope>NUCLEOTIDE SEQUENCE [LARGE SCALE GENOMIC DNA]</scope>
    <source>
        <strain evidence="8">Z82</strain>
    </source>
</reference>
<evidence type="ECO:0000256" key="3">
    <source>
        <dbReference type="ARBA" id="ARBA00022692"/>
    </source>
</evidence>
<evidence type="ECO:0000259" key="7">
    <source>
        <dbReference type="Pfam" id="PF12696"/>
    </source>
</evidence>
<sequence length="597" mass="65937">MEAPSDGPTVVEQSLGPVSVTFALYPSVEERSAADMLRQGSADGSSDASLPPEVADFSFRRTRAVLRIAVANRAPAEVPSVRVGFALDRRIDWLMPDYEAVSSAPEPFRASNGGDARDSEFAWEIDLPAAGEDGPSVSWLEMPIEVKAMCVPDPVALAKVVNALTKNLGAKHDPNGKAEDPFWENCKKLHFMSKISYLFERYYPTSGYRYVTIPCMVDMIDEDMPDSGDPSDPSCTSERMEGWEYGHIWRSDPPAGGASQGERPEPGDAVSGDWEPLDSLPHKRDRSLAVKCYRALANSAADTYRSVVISTYAACVDIMGQDVREMLSCDEVHLDRLGEPGRGHAVFLIFQDTENPFEFIAALVMQQAIDSCMERAFSRHGGRLPRHVRFILDEAANLGMIPCLVRALAVVRSRNVSISLYLQSKSQLQERYGDKNAQSIFDCCSTMCFLGAQSEETLEMVSKKIGDETVFTQVLQHSFKGSSLFADSSESLSASARRVRTPSQLQQLDTGSMLVFIYNHLPCEDAKQDPTAHPLFRYVLPDFSRTRRMPPAAHAARLDIREFVEATRDGPVQSAAGAPPHLPAEHEPPPQRASRRR</sequence>
<feature type="domain" description="TraD/TraG TraM recognition site" evidence="7">
    <location>
        <begin position="387"/>
        <end position="509"/>
    </location>
</feature>
<dbReference type="InterPro" id="IPR032689">
    <property type="entry name" value="TraG-D_C"/>
</dbReference>
<keyword evidence="4" id="KW-1133">Transmembrane helix</keyword>
<feature type="region of interest" description="Disordered" evidence="6">
    <location>
        <begin position="567"/>
        <end position="597"/>
    </location>
</feature>
<evidence type="ECO:0000256" key="4">
    <source>
        <dbReference type="ARBA" id="ARBA00022989"/>
    </source>
</evidence>
<evidence type="ECO:0000256" key="6">
    <source>
        <dbReference type="SAM" id="MobiDB-lite"/>
    </source>
</evidence>
<gene>
    <name evidence="8" type="ORF">D1639_11090</name>
</gene>
<evidence type="ECO:0000256" key="2">
    <source>
        <dbReference type="ARBA" id="ARBA00022475"/>
    </source>
</evidence>
<keyword evidence="5" id="KW-0472">Membrane</keyword>
<evidence type="ECO:0000256" key="1">
    <source>
        <dbReference type="ARBA" id="ARBA00004651"/>
    </source>
</evidence>
<dbReference type="AlphaFoldDB" id="A0A7C9JKD1"/>
<organism evidence="8">
    <name type="scientific">Muribaculaceae bacterium Z82</name>
    <dbReference type="NCBI Taxonomy" id="2304548"/>
    <lineage>
        <taxon>Bacteria</taxon>
        <taxon>Pseudomonadati</taxon>
        <taxon>Bacteroidota</taxon>
        <taxon>Bacteroidia</taxon>
        <taxon>Bacteroidales</taxon>
        <taxon>Muribaculaceae</taxon>
    </lineage>
</organism>
<keyword evidence="2" id="KW-1003">Cell membrane</keyword>
<protein>
    <recommendedName>
        <fullName evidence="7">TraD/TraG TraM recognition site domain-containing protein</fullName>
    </recommendedName>
</protein>
<dbReference type="InterPro" id="IPR051539">
    <property type="entry name" value="T4SS-coupling_protein"/>
</dbReference>
<dbReference type="PANTHER" id="PTHR37937">
    <property type="entry name" value="CONJUGATIVE TRANSFER: DNA TRANSPORT"/>
    <property type="match status" value="1"/>
</dbReference>
<dbReference type="EMBL" id="QWKH01000158">
    <property type="protein sequence ID" value="NBI35562.1"/>
    <property type="molecule type" value="Genomic_DNA"/>
</dbReference>
<dbReference type="Pfam" id="PF12696">
    <property type="entry name" value="TraG-D_C"/>
    <property type="match status" value="1"/>
</dbReference>
<evidence type="ECO:0000256" key="5">
    <source>
        <dbReference type="ARBA" id="ARBA00023136"/>
    </source>
</evidence>
<proteinExistence type="predicted"/>
<comment type="subcellular location">
    <subcellularLocation>
        <location evidence="1">Cell membrane</location>
        <topology evidence="1">Multi-pass membrane protein</topology>
    </subcellularLocation>
</comment>
<dbReference type="Gene3D" id="3.40.50.300">
    <property type="entry name" value="P-loop containing nucleotide triphosphate hydrolases"/>
    <property type="match status" value="1"/>
</dbReference>
<feature type="region of interest" description="Disordered" evidence="6">
    <location>
        <begin position="251"/>
        <end position="278"/>
    </location>
</feature>
<dbReference type="SUPFAM" id="SSF52540">
    <property type="entry name" value="P-loop containing nucleoside triphosphate hydrolases"/>
    <property type="match status" value="1"/>
</dbReference>
<keyword evidence="3" id="KW-0812">Transmembrane</keyword>
<dbReference type="GO" id="GO:0005886">
    <property type="term" value="C:plasma membrane"/>
    <property type="evidence" value="ECO:0007669"/>
    <property type="project" value="UniProtKB-SubCell"/>
</dbReference>